<gene>
    <name evidence="22" type="primary">ddl</name>
    <name evidence="28" type="ORF">HH308_28595</name>
</gene>
<dbReference type="InterPro" id="IPR016185">
    <property type="entry name" value="PreATP-grasp_dom_sf"/>
</dbReference>
<evidence type="ECO:0000256" key="11">
    <source>
        <dbReference type="ARBA" id="ARBA00022840"/>
    </source>
</evidence>
<keyword evidence="8 22" id="KW-0436">Ligase</keyword>
<dbReference type="RefSeq" id="WP_170197688.1">
    <property type="nucleotide sequence ID" value="NZ_JABBNB010000054.1"/>
</dbReference>
<evidence type="ECO:0000256" key="15">
    <source>
        <dbReference type="ARBA" id="ARBA00023211"/>
    </source>
</evidence>
<dbReference type="Pfam" id="PF07478">
    <property type="entry name" value="Dala_Dala_lig_C"/>
    <property type="match status" value="1"/>
</dbReference>
<evidence type="ECO:0000313" key="29">
    <source>
        <dbReference type="Proteomes" id="UP000550729"/>
    </source>
</evidence>
<proteinExistence type="inferred from homology"/>
<comment type="catalytic activity">
    <reaction evidence="17 22">
        <text>2 D-alanine + ATP = D-alanyl-D-alanine + ADP + phosphate + H(+)</text>
        <dbReference type="Rhea" id="RHEA:11224"/>
        <dbReference type="ChEBI" id="CHEBI:15378"/>
        <dbReference type="ChEBI" id="CHEBI:30616"/>
        <dbReference type="ChEBI" id="CHEBI:43474"/>
        <dbReference type="ChEBI" id="CHEBI:57416"/>
        <dbReference type="ChEBI" id="CHEBI:57822"/>
        <dbReference type="ChEBI" id="CHEBI:456216"/>
        <dbReference type="EC" id="6.3.2.4"/>
    </reaction>
</comment>
<dbReference type="GO" id="GO:0008716">
    <property type="term" value="F:D-alanine-D-alanine ligase activity"/>
    <property type="evidence" value="ECO:0007669"/>
    <property type="project" value="UniProtKB-UniRule"/>
</dbReference>
<comment type="caution">
    <text evidence="28">The sequence shown here is derived from an EMBL/GenBank/DDBJ whole genome shotgun (WGS) entry which is preliminary data.</text>
</comment>
<dbReference type="InterPro" id="IPR000291">
    <property type="entry name" value="D-Ala_lig_Van_CS"/>
</dbReference>
<feature type="active site" evidence="23">
    <location>
        <position position="196"/>
    </location>
</feature>
<dbReference type="PROSITE" id="PS50975">
    <property type="entry name" value="ATP_GRASP"/>
    <property type="match status" value="1"/>
</dbReference>
<keyword evidence="14 22" id="KW-0573">Peptidoglycan synthesis</keyword>
<dbReference type="PANTHER" id="PTHR23132">
    <property type="entry name" value="D-ALANINE--D-ALANINE LIGASE"/>
    <property type="match status" value="1"/>
</dbReference>
<comment type="cofactor">
    <cofactor evidence="25">
        <name>Mg(2+)</name>
        <dbReference type="ChEBI" id="CHEBI:18420"/>
    </cofactor>
    <cofactor evidence="25">
        <name>Mn(2+)</name>
        <dbReference type="ChEBI" id="CHEBI:29035"/>
    </cofactor>
    <text evidence="25">Binds 2 magnesium or manganese ions per subunit.</text>
</comment>
<comment type="function">
    <text evidence="2 22">Cell wall formation.</text>
</comment>
<evidence type="ECO:0000256" key="23">
    <source>
        <dbReference type="PIRSR" id="PIRSR039102-1"/>
    </source>
</evidence>
<keyword evidence="11 26" id="KW-0067">ATP-binding</keyword>
<dbReference type="NCBIfam" id="NF002528">
    <property type="entry name" value="PRK01966.1-4"/>
    <property type="match status" value="1"/>
</dbReference>
<dbReference type="InterPro" id="IPR011095">
    <property type="entry name" value="Dala_Dala_lig_C"/>
</dbReference>
<dbReference type="EC" id="6.3.2.4" evidence="6 22"/>
<evidence type="ECO:0000256" key="20">
    <source>
        <dbReference type="ARBA" id="ARBA00076288"/>
    </source>
</evidence>
<dbReference type="InterPro" id="IPR005905">
    <property type="entry name" value="D_ala_D_ala"/>
</dbReference>
<dbReference type="GO" id="GO:0005829">
    <property type="term" value="C:cytosol"/>
    <property type="evidence" value="ECO:0007669"/>
    <property type="project" value="TreeGrafter"/>
</dbReference>
<dbReference type="EMBL" id="JABBNB010000054">
    <property type="protein sequence ID" value="NMO05183.1"/>
    <property type="molecule type" value="Genomic_DNA"/>
</dbReference>
<evidence type="ECO:0000256" key="19">
    <source>
        <dbReference type="ARBA" id="ARBA00068427"/>
    </source>
</evidence>
<evidence type="ECO:0000256" key="12">
    <source>
        <dbReference type="ARBA" id="ARBA00022842"/>
    </source>
</evidence>
<evidence type="ECO:0000256" key="9">
    <source>
        <dbReference type="ARBA" id="ARBA00022723"/>
    </source>
</evidence>
<feature type="binding site" evidence="24">
    <location>
        <begin position="188"/>
        <end position="190"/>
    </location>
    <ligand>
        <name>ATP</name>
        <dbReference type="ChEBI" id="CHEBI:30616"/>
    </ligand>
</feature>
<dbReference type="InterPro" id="IPR011761">
    <property type="entry name" value="ATP-grasp"/>
</dbReference>
<evidence type="ECO:0000256" key="8">
    <source>
        <dbReference type="ARBA" id="ARBA00022598"/>
    </source>
</evidence>
<dbReference type="GO" id="GO:0046872">
    <property type="term" value="F:metal ion binding"/>
    <property type="evidence" value="ECO:0007669"/>
    <property type="project" value="UniProtKB-KW"/>
</dbReference>
<evidence type="ECO:0000256" key="18">
    <source>
        <dbReference type="ARBA" id="ARBA00060592"/>
    </source>
</evidence>
<comment type="cofactor">
    <cofactor evidence="1">
        <name>Mn(2+)</name>
        <dbReference type="ChEBI" id="CHEBI:29035"/>
    </cofactor>
</comment>
<evidence type="ECO:0000259" key="27">
    <source>
        <dbReference type="PROSITE" id="PS50975"/>
    </source>
</evidence>
<dbReference type="GO" id="GO:0005524">
    <property type="term" value="F:ATP binding"/>
    <property type="evidence" value="ECO:0007669"/>
    <property type="project" value="UniProtKB-UniRule"/>
</dbReference>
<dbReference type="PIRSF" id="PIRSF039102">
    <property type="entry name" value="Ddl/VanB"/>
    <property type="match status" value="1"/>
</dbReference>
<dbReference type="FunFam" id="3.30.470.20:FF:000008">
    <property type="entry name" value="D-alanine--D-alanine ligase"/>
    <property type="match status" value="1"/>
</dbReference>
<dbReference type="Gene3D" id="3.40.50.20">
    <property type="match status" value="1"/>
</dbReference>
<evidence type="ECO:0000256" key="1">
    <source>
        <dbReference type="ARBA" id="ARBA00001936"/>
    </source>
</evidence>
<feature type="domain" description="ATP-grasp" evidence="27">
    <location>
        <begin position="149"/>
        <end position="359"/>
    </location>
</feature>
<dbReference type="PANTHER" id="PTHR23132:SF25">
    <property type="entry name" value="D-ALANINE--D-ALANINE LIGASE A"/>
    <property type="match status" value="1"/>
</dbReference>
<comment type="pathway">
    <text evidence="18">Glycan biosynthesis.</text>
</comment>
<evidence type="ECO:0000256" key="14">
    <source>
        <dbReference type="ARBA" id="ARBA00022984"/>
    </source>
</evidence>
<evidence type="ECO:0000256" key="17">
    <source>
        <dbReference type="ARBA" id="ARBA00047614"/>
    </source>
</evidence>
<dbReference type="AlphaFoldDB" id="A0A848L8U4"/>
<evidence type="ECO:0000256" key="13">
    <source>
        <dbReference type="ARBA" id="ARBA00022960"/>
    </source>
</evidence>
<keyword evidence="10 24" id="KW-0547">Nucleotide-binding</keyword>
<evidence type="ECO:0000256" key="5">
    <source>
        <dbReference type="ARBA" id="ARBA00010871"/>
    </source>
</evidence>
<keyword evidence="16 22" id="KW-0961">Cell wall biogenesis/degradation</keyword>
<comment type="subcellular location">
    <subcellularLocation>
        <location evidence="3 22">Cytoplasm</location>
    </subcellularLocation>
</comment>
<evidence type="ECO:0000256" key="24">
    <source>
        <dbReference type="PIRSR" id="PIRSR039102-2"/>
    </source>
</evidence>
<feature type="binding site" evidence="25">
    <location>
        <position position="326"/>
    </location>
    <ligand>
        <name>Mg(2+)</name>
        <dbReference type="ChEBI" id="CHEBI:18420"/>
        <label>1</label>
    </ligand>
</feature>
<evidence type="ECO:0000256" key="3">
    <source>
        <dbReference type="ARBA" id="ARBA00004496"/>
    </source>
</evidence>
<evidence type="ECO:0000313" key="28">
    <source>
        <dbReference type="EMBL" id="NMO05183.1"/>
    </source>
</evidence>
<dbReference type="Gene3D" id="3.30.1490.20">
    <property type="entry name" value="ATP-grasp fold, A domain"/>
    <property type="match status" value="1"/>
</dbReference>
<evidence type="ECO:0000256" key="2">
    <source>
        <dbReference type="ARBA" id="ARBA00003921"/>
    </source>
</evidence>
<dbReference type="Gene3D" id="3.30.470.20">
    <property type="entry name" value="ATP-grasp fold, B domain"/>
    <property type="match status" value="1"/>
</dbReference>
<feature type="binding site" evidence="25">
    <location>
        <position position="328"/>
    </location>
    <ligand>
        <name>Mg(2+)</name>
        <dbReference type="ChEBI" id="CHEBI:18420"/>
        <label>2</label>
    </ligand>
</feature>
<evidence type="ECO:0000256" key="10">
    <source>
        <dbReference type="ARBA" id="ARBA00022741"/>
    </source>
</evidence>
<feature type="binding site" evidence="25">
    <location>
        <position position="306"/>
    </location>
    <ligand>
        <name>Mg(2+)</name>
        <dbReference type="ChEBI" id="CHEBI:18420"/>
        <label>1</label>
    </ligand>
</feature>
<feature type="binding site" evidence="24">
    <location>
        <begin position="325"/>
        <end position="326"/>
    </location>
    <ligand>
        <name>ATP</name>
        <dbReference type="ChEBI" id="CHEBI:30616"/>
    </ligand>
</feature>
<dbReference type="UniPathway" id="UPA00219"/>
<feature type="binding site" evidence="24">
    <location>
        <position position="145"/>
    </location>
    <ligand>
        <name>ATP</name>
        <dbReference type="ChEBI" id="CHEBI:30616"/>
    </ligand>
</feature>
<keyword evidence="12 25" id="KW-0460">Magnesium</keyword>
<keyword evidence="7 22" id="KW-0963">Cytoplasm</keyword>
<name>A0A848L8U4_9ACTN</name>
<dbReference type="GO" id="GO:0008360">
    <property type="term" value="P:regulation of cell shape"/>
    <property type="evidence" value="ECO:0007669"/>
    <property type="project" value="UniProtKB-KW"/>
</dbReference>
<dbReference type="Pfam" id="PF01820">
    <property type="entry name" value="Dala_Dala_lig_N"/>
    <property type="match status" value="1"/>
</dbReference>
<keyword evidence="13 22" id="KW-0133">Cell shape</keyword>
<dbReference type="FunFam" id="3.30.1490.20:FF:000007">
    <property type="entry name" value="D-alanine--D-alanine ligase"/>
    <property type="match status" value="1"/>
</dbReference>
<comment type="similarity">
    <text evidence="5 22">Belongs to the D-alanine--D-alanine ligase family.</text>
</comment>
<dbReference type="HAMAP" id="MF_00047">
    <property type="entry name" value="Dala_Dala_lig"/>
    <property type="match status" value="1"/>
</dbReference>
<organism evidence="28 29">
    <name type="scientific">Gordonia asplenii</name>
    <dbReference type="NCBI Taxonomy" id="2725283"/>
    <lineage>
        <taxon>Bacteria</taxon>
        <taxon>Bacillati</taxon>
        <taxon>Actinomycetota</taxon>
        <taxon>Actinomycetes</taxon>
        <taxon>Mycobacteriales</taxon>
        <taxon>Gordoniaceae</taxon>
        <taxon>Gordonia</taxon>
    </lineage>
</organism>
<evidence type="ECO:0000256" key="16">
    <source>
        <dbReference type="ARBA" id="ARBA00023316"/>
    </source>
</evidence>
<feature type="active site" evidence="23">
    <location>
        <position position="337"/>
    </location>
</feature>
<evidence type="ECO:0000256" key="7">
    <source>
        <dbReference type="ARBA" id="ARBA00022490"/>
    </source>
</evidence>
<reference evidence="28 29" key="1">
    <citation type="submission" date="2020-04" db="EMBL/GenBank/DDBJ databases">
        <title>Gordonia sp. nov. TBRC 11910.</title>
        <authorList>
            <person name="Suriyachadkun C."/>
        </authorList>
    </citation>
    <scope>NUCLEOTIDE SEQUENCE [LARGE SCALE GENOMIC DNA]</scope>
    <source>
        <strain evidence="28 29">TBRC 11910</strain>
    </source>
</reference>
<dbReference type="SUPFAM" id="SSF56059">
    <property type="entry name" value="Glutathione synthetase ATP-binding domain-like"/>
    <property type="match status" value="1"/>
</dbReference>
<dbReference type="InterPro" id="IPR011127">
    <property type="entry name" value="Dala_Dala_lig_N"/>
</dbReference>
<protein>
    <recommendedName>
        <fullName evidence="19 22">D-alanine--D-alanine ligase</fullName>
        <ecNumber evidence="6 22">6.3.2.4</ecNumber>
    </recommendedName>
    <alternativeName>
        <fullName evidence="21 22">D-Ala-D-Ala ligase</fullName>
    </alternativeName>
    <alternativeName>
        <fullName evidence="20 22">D-alanylalanine synthetase</fullName>
    </alternativeName>
</protein>
<keyword evidence="9 25" id="KW-0479">Metal-binding</keyword>
<keyword evidence="29" id="KW-1185">Reference proteome</keyword>
<dbReference type="InterPro" id="IPR013815">
    <property type="entry name" value="ATP_grasp_subdomain_1"/>
</dbReference>
<feature type="binding site" evidence="25">
    <location>
        <position position="326"/>
    </location>
    <ligand>
        <name>Mg(2+)</name>
        <dbReference type="ChEBI" id="CHEBI:18420"/>
        <label>2</label>
    </ligand>
</feature>
<dbReference type="PROSITE" id="PS00843">
    <property type="entry name" value="DALA_DALA_LIGASE_1"/>
    <property type="match status" value="1"/>
</dbReference>
<evidence type="ECO:0000256" key="25">
    <source>
        <dbReference type="PIRSR" id="PIRSR039102-3"/>
    </source>
</evidence>
<evidence type="ECO:0000256" key="4">
    <source>
        <dbReference type="ARBA" id="ARBA00004752"/>
    </source>
</evidence>
<evidence type="ECO:0000256" key="26">
    <source>
        <dbReference type="PROSITE-ProRule" id="PRU00409"/>
    </source>
</evidence>
<feature type="active site" evidence="23">
    <location>
        <position position="30"/>
    </location>
</feature>
<comment type="pathway">
    <text evidence="4 22">Cell wall biogenesis; peptidoglycan biosynthesis.</text>
</comment>
<dbReference type="Proteomes" id="UP000550729">
    <property type="component" value="Unassembled WGS sequence"/>
</dbReference>
<dbReference type="GO" id="GO:0071555">
    <property type="term" value="P:cell wall organization"/>
    <property type="evidence" value="ECO:0007669"/>
    <property type="project" value="UniProtKB-KW"/>
</dbReference>
<dbReference type="GO" id="GO:0009252">
    <property type="term" value="P:peptidoglycan biosynthetic process"/>
    <property type="evidence" value="ECO:0007669"/>
    <property type="project" value="UniProtKB-UniRule"/>
</dbReference>
<feature type="binding site" evidence="24">
    <location>
        <begin position="196"/>
        <end position="197"/>
    </location>
    <ligand>
        <name>ATP</name>
        <dbReference type="ChEBI" id="CHEBI:30616"/>
    </ligand>
</feature>
<evidence type="ECO:0000256" key="21">
    <source>
        <dbReference type="ARBA" id="ARBA00077154"/>
    </source>
</evidence>
<feature type="binding site" evidence="24">
    <location>
        <begin position="226"/>
        <end position="233"/>
    </location>
    <ligand>
        <name>ATP</name>
        <dbReference type="ChEBI" id="CHEBI:30616"/>
    </ligand>
</feature>
<keyword evidence="15 25" id="KW-0464">Manganese</keyword>
<evidence type="ECO:0000256" key="6">
    <source>
        <dbReference type="ARBA" id="ARBA00012216"/>
    </source>
</evidence>
<sequence>MTDDTRPARSAPGAGPLLRLVVLFGGVSAEHDVSCVTAAHVVAAADRSKYDIVPVGITRDGGWFRQDKAIAALADDVELPNALLPEGTEVDPIVILRGDSSKQTVVLPLLHGPHGEDGTVQGMLELLKLPYVGSGVLGSAVCMDKAMAKDVAAYRGIPQCRWIEFRDGVDDSREIVGKVEAQLGLPVFVKPANMGSSVGITKAHNIKELDDAINLALRYDDVLVIEESVTAREIEVAVLGNALPEVSLPGEIRPGSEFYDYEDKYVTGAAQLVIPADLSAADTDAVRELAVRAYTAMRCSGLARVDFFFEESRLDGEPARGWLLNEINTIPGFTPASMYPKMWGASGLSYPDLIDQLVALALETYQRRSGFSTAH</sequence>
<dbReference type="SUPFAM" id="SSF52440">
    <property type="entry name" value="PreATP-grasp domain"/>
    <property type="match status" value="1"/>
</dbReference>
<evidence type="ECO:0000256" key="22">
    <source>
        <dbReference type="HAMAP-Rule" id="MF_00047"/>
    </source>
</evidence>
<dbReference type="NCBIfam" id="TIGR01205">
    <property type="entry name" value="D_ala_D_alaTIGR"/>
    <property type="match status" value="1"/>
</dbReference>
<accession>A0A848L8U4</accession>